<sequence length="162" mass="18241">IIDVEAYNSSNTRTMSKCTLYSRGFTMKSPLSGFYIIALFMVVKGEMTADQKKMTEMLHNNCVKESGVVEDAIAAAAKGNFKDEENLKCYMKCLFVQMGVFSEEDSSFDKEAFIEMVPEEIKDTTSAALDRCMPLSGANACEMAFNLNKCFYMHDPEKYMIV</sequence>
<dbReference type="FunFam" id="1.10.238.20:FF:000001">
    <property type="entry name" value="General odorant-binding protein lush"/>
    <property type="match status" value="1"/>
</dbReference>
<dbReference type="PANTHER" id="PTHR21364">
    <property type="entry name" value="GENERAL ODORANT-BINDING PROTEIN 19A"/>
    <property type="match status" value="1"/>
</dbReference>
<reference evidence="5" key="1">
    <citation type="submission" date="2015-11" db="EMBL/GenBank/DDBJ databases">
        <title>De novo transcriptome assembly of four potential Pierce s Disease insect vectors from Arizona vineyards.</title>
        <authorList>
            <person name="Tassone E.E."/>
        </authorList>
    </citation>
    <scope>NUCLEOTIDE SEQUENCE</scope>
</reference>
<feature type="transmembrane region" description="Helical" evidence="4">
    <location>
        <begin position="25"/>
        <end position="43"/>
    </location>
</feature>
<protein>
    <submittedName>
        <fullName evidence="5">Uncharacterized protein</fullName>
    </submittedName>
</protein>
<proteinExistence type="inferred from homology"/>
<comment type="similarity">
    <text evidence="2">Belongs to the PBP/GOBP family.</text>
</comment>
<organism evidence="5">
    <name type="scientific">Graphocephala atropunctata</name>
    <dbReference type="NCBI Taxonomy" id="36148"/>
    <lineage>
        <taxon>Eukaryota</taxon>
        <taxon>Metazoa</taxon>
        <taxon>Ecdysozoa</taxon>
        <taxon>Arthropoda</taxon>
        <taxon>Hexapoda</taxon>
        <taxon>Insecta</taxon>
        <taxon>Pterygota</taxon>
        <taxon>Neoptera</taxon>
        <taxon>Paraneoptera</taxon>
        <taxon>Hemiptera</taxon>
        <taxon>Auchenorrhyncha</taxon>
        <taxon>Membracoidea</taxon>
        <taxon>Cicadellidae</taxon>
        <taxon>Cicadellinae</taxon>
        <taxon>Cicadellini</taxon>
        <taxon>Graphocephala</taxon>
    </lineage>
</organism>
<accession>A0A1B6KNW9</accession>
<feature type="non-terminal residue" evidence="5">
    <location>
        <position position="1"/>
    </location>
</feature>
<evidence type="ECO:0000256" key="2">
    <source>
        <dbReference type="ARBA" id="ARBA00008098"/>
    </source>
</evidence>
<dbReference type="CDD" id="cd23992">
    <property type="entry name" value="PBP_GOBP"/>
    <property type="match status" value="1"/>
</dbReference>
<dbReference type="Pfam" id="PF01395">
    <property type="entry name" value="PBP_GOBP"/>
    <property type="match status" value="1"/>
</dbReference>
<keyword evidence="4" id="KW-0812">Transmembrane</keyword>
<evidence type="ECO:0000313" key="5">
    <source>
        <dbReference type="EMBL" id="JAT13152.1"/>
    </source>
</evidence>
<dbReference type="InterPro" id="IPR006170">
    <property type="entry name" value="PBP/GOBP"/>
</dbReference>
<dbReference type="EMBL" id="GEBQ01026825">
    <property type="protein sequence ID" value="JAT13152.1"/>
    <property type="molecule type" value="Transcribed_RNA"/>
</dbReference>
<name>A0A1B6KNW9_9HEMI</name>
<evidence type="ECO:0000256" key="4">
    <source>
        <dbReference type="SAM" id="Phobius"/>
    </source>
</evidence>
<dbReference type="GO" id="GO:0005576">
    <property type="term" value="C:extracellular region"/>
    <property type="evidence" value="ECO:0007669"/>
    <property type="project" value="UniProtKB-SubCell"/>
</dbReference>
<dbReference type="SMART" id="SM00708">
    <property type="entry name" value="PhBP"/>
    <property type="match status" value="1"/>
</dbReference>
<keyword evidence="3" id="KW-0964">Secreted</keyword>
<dbReference type="InterPro" id="IPR036728">
    <property type="entry name" value="PBP_GOBP_sf"/>
</dbReference>
<dbReference type="PANTHER" id="PTHR21364:SF2">
    <property type="entry name" value="GENERAL ODORANT-BINDING PROTEIN 19A"/>
    <property type="match status" value="1"/>
</dbReference>
<keyword evidence="4" id="KW-1133">Transmembrane helix</keyword>
<dbReference type="Gene3D" id="1.10.238.20">
    <property type="entry name" value="Pheromone/general odorant binding protein domain"/>
    <property type="match status" value="1"/>
</dbReference>
<gene>
    <name evidence="5" type="ORF">g.4652</name>
</gene>
<dbReference type="SUPFAM" id="SSF47565">
    <property type="entry name" value="Insect pheromone/odorant-binding proteins"/>
    <property type="match status" value="1"/>
</dbReference>
<dbReference type="GO" id="GO:0007608">
    <property type="term" value="P:sensory perception of smell"/>
    <property type="evidence" value="ECO:0007669"/>
    <property type="project" value="UniProtKB-ARBA"/>
</dbReference>
<comment type="subcellular location">
    <subcellularLocation>
        <location evidence="1">Secreted</location>
    </subcellularLocation>
</comment>
<evidence type="ECO:0000256" key="3">
    <source>
        <dbReference type="ARBA" id="ARBA00022525"/>
    </source>
</evidence>
<evidence type="ECO:0000256" key="1">
    <source>
        <dbReference type="ARBA" id="ARBA00004613"/>
    </source>
</evidence>
<dbReference type="AlphaFoldDB" id="A0A1B6KNW9"/>
<dbReference type="GO" id="GO:0005549">
    <property type="term" value="F:odorant binding"/>
    <property type="evidence" value="ECO:0007669"/>
    <property type="project" value="InterPro"/>
</dbReference>
<keyword evidence="4" id="KW-0472">Membrane</keyword>